<dbReference type="Proteomes" id="UP000192726">
    <property type="component" value="Chromosome"/>
</dbReference>
<sequence>MRGEDRRVSAEFSATNAWADTKQGQNPTSLEIHISFHQPDDDPADLAHYIHTDKANRLPLILHLAKLMEEYIP</sequence>
<organism evidence="2 3">
    <name type="scientific">Streptomyces gilvosporeus</name>
    <dbReference type="NCBI Taxonomy" id="553510"/>
    <lineage>
        <taxon>Bacteria</taxon>
        <taxon>Bacillati</taxon>
        <taxon>Actinomycetota</taxon>
        <taxon>Actinomycetes</taxon>
        <taxon>Kitasatosporales</taxon>
        <taxon>Streptomycetaceae</taxon>
        <taxon>Streptomyces</taxon>
    </lineage>
</organism>
<dbReference type="EMBL" id="CP020569">
    <property type="protein sequence ID" value="ARF58890.1"/>
    <property type="molecule type" value="Genomic_DNA"/>
</dbReference>
<proteinExistence type="predicted"/>
<keyword evidence="3" id="KW-1185">Reference proteome</keyword>
<evidence type="ECO:0000313" key="3">
    <source>
        <dbReference type="Proteomes" id="UP000192726"/>
    </source>
</evidence>
<dbReference type="Pfam" id="PF13032">
    <property type="entry name" value="RNaseH_pPIWI_RE"/>
    <property type="match status" value="1"/>
</dbReference>
<dbReference type="InterPro" id="IPR024996">
    <property type="entry name" value="RNaseH_pPIWI_RE"/>
</dbReference>
<dbReference type="KEGG" id="sgv:B1H19_36115"/>
<gene>
    <name evidence="2" type="ORF">B1H19_36115</name>
</gene>
<dbReference type="AlphaFoldDB" id="A0A1V0U1H4"/>
<protein>
    <recommendedName>
        <fullName evidence="1">pPIWI-RE RNaseH domain-containing protein</fullName>
    </recommendedName>
</protein>
<name>A0A1V0U1H4_9ACTN</name>
<evidence type="ECO:0000313" key="2">
    <source>
        <dbReference type="EMBL" id="ARF58890.1"/>
    </source>
</evidence>
<accession>A0A1V0U1H4</accession>
<evidence type="ECO:0000259" key="1">
    <source>
        <dbReference type="Pfam" id="PF13032"/>
    </source>
</evidence>
<reference evidence="2 3" key="1">
    <citation type="submission" date="2017-04" db="EMBL/GenBank/DDBJ databases">
        <title>Complete Genome Sequence of Streptomyces gilvosporeus F607, a Capable Producer of Natamycin.</title>
        <authorList>
            <person name="Zong G."/>
            <person name="Zhong C."/>
            <person name="Fu J."/>
            <person name="Qin R."/>
            <person name="Cao G."/>
        </authorList>
    </citation>
    <scope>NUCLEOTIDE SEQUENCE [LARGE SCALE GENOMIC DNA]</scope>
    <source>
        <strain evidence="2 3">F607</strain>
    </source>
</reference>
<feature type="domain" description="pPIWI-RE RNaseH" evidence="1">
    <location>
        <begin position="17"/>
        <end position="73"/>
    </location>
</feature>
<dbReference type="OrthoDB" id="3199411at2"/>